<dbReference type="Proteomes" id="UP001155546">
    <property type="component" value="Unassembled WGS sequence"/>
</dbReference>
<feature type="chain" id="PRO_5040901487" evidence="1">
    <location>
        <begin position="27"/>
        <end position="180"/>
    </location>
</feature>
<reference evidence="2" key="1">
    <citation type="journal article" date="2023" name="Int. J. Syst. Evol. Microbiol.">
        <title>&lt;i&gt;Shewanella septentrionalis&lt;/i&gt; sp. nov. and &lt;i&gt;Shewanella holmiensis&lt;/i&gt; sp. nov., isolated from Baltic Sea water and sediments.</title>
        <authorList>
            <person name="Martin-Rodriguez A.J."/>
            <person name="Thorell K."/>
            <person name="Joffre E."/>
            <person name="Jensie-Markopoulos S."/>
            <person name="Moore E.R.B."/>
            <person name="Sjoling A."/>
        </authorList>
    </citation>
    <scope>NUCLEOTIDE SEQUENCE</scope>
    <source>
        <strain evidence="2">SP1S2-7</strain>
    </source>
</reference>
<dbReference type="InterPro" id="IPR011250">
    <property type="entry name" value="OMP/PagP_B-barrel"/>
</dbReference>
<comment type="caution">
    <text evidence="2">The sequence shown here is derived from an EMBL/GenBank/DDBJ whole genome shotgun (WGS) entry which is preliminary data.</text>
</comment>
<keyword evidence="1" id="KW-0732">Signal</keyword>
<accession>A0A9X2WMN2</accession>
<evidence type="ECO:0000313" key="2">
    <source>
        <dbReference type="EMBL" id="MCT7941980.1"/>
    </source>
</evidence>
<sequence>MTRFYPLGLPAFLGMSVLCISNVASSAEHDTLTPSVALLVDYVSTPEGMWGVTIVPKHFDDDYTQWGYYIGYAKGQKTTLDVPSPSEANMKEYMWRFGLSYSLSQDLSLYSGATAYTFETNYTNNISPRDVDGKPTWERSRDRNWGAEVGLRYDLFKGVVIGAGYDTYTQAAIFSIGFTM</sequence>
<dbReference type="AlphaFoldDB" id="A0A9X2WMN2"/>
<name>A0A9X2WMN2_9GAMM</name>
<evidence type="ECO:0000256" key="1">
    <source>
        <dbReference type="SAM" id="SignalP"/>
    </source>
</evidence>
<protein>
    <submittedName>
        <fullName evidence="2">TonB-dependent receptor</fullName>
    </submittedName>
</protein>
<proteinExistence type="predicted"/>
<dbReference type="RefSeq" id="WP_261298356.1">
    <property type="nucleotide sequence ID" value="NZ_JAMTCD010000009.1"/>
</dbReference>
<keyword evidence="3" id="KW-1185">Reference proteome</keyword>
<dbReference type="EMBL" id="JAMTCD010000009">
    <property type="protein sequence ID" value="MCT7941980.1"/>
    <property type="molecule type" value="Genomic_DNA"/>
</dbReference>
<evidence type="ECO:0000313" key="3">
    <source>
        <dbReference type="Proteomes" id="UP001155546"/>
    </source>
</evidence>
<organism evidence="2 3">
    <name type="scientific">Shewanella holmiensis</name>
    <dbReference type="NCBI Taxonomy" id="2952222"/>
    <lineage>
        <taxon>Bacteria</taxon>
        <taxon>Pseudomonadati</taxon>
        <taxon>Pseudomonadota</taxon>
        <taxon>Gammaproteobacteria</taxon>
        <taxon>Alteromonadales</taxon>
        <taxon>Shewanellaceae</taxon>
        <taxon>Shewanella</taxon>
    </lineage>
</organism>
<dbReference type="SUPFAM" id="SSF56925">
    <property type="entry name" value="OMPA-like"/>
    <property type="match status" value="1"/>
</dbReference>
<gene>
    <name evidence="2" type="ORF">NE535_09280</name>
</gene>
<feature type="signal peptide" evidence="1">
    <location>
        <begin position="1"/>
        <end position="26"/>
    </location>
</feature>
<keyword evidence="2" id="KW-0675">Receptor</keyword>